<feature type="transmembrane region" description="Helical" evidence="6">
    <location>
        <begin position="190"/>
        <end position="209"/>
    </location>
</feature>
<dbReference type="InterPro" id="IPR050352">
    <property type="entry name" value="ABCG_transporters"/>
</dbReference>
<organism evidence="8 9">
    <name type="scientific">Phellinidium pouzarii</name>
    <dbReference type="NCBI Taxonomy" id="167371"/>
    <lineage>
        <taxon>Eukaryota</taxon>
        <taxon>Fungi</taxon>
        <taxon>Dikarya</taxon>
        <taxon>Basidiomycota</taxon>
        <taxon>Agaricomycotina</taxon>
        <taxon>Agaricomycetes</taxon>
        <taxon>Hymenochaetales</taxon>
        <taxon>Hymenochaetaceae</taxon>
        <taxon>Phellinidium</taxon>
    </lineage>
</organism>
<gene>
    <name evidence="8" type="ORF">EW145_g8270</name>
</gene>
<feature type="transmembrane region" description="Helical" evidence="6">
    <location>
        <begin position="298"/>
        <end position="318"/>
    </location>
</feature>
<evidence type="ECO:0000313" key="9">
    <source>
        <dbReference type="Proteomes" id="UP000308199"/>
    </source>
</evidence>
<keyword evidence="2" id="KW-0813">Transport</keyword>
<sequence length="410" mass="45036">SKLYHTFDRVMLLSHGRALYSGPGGLSPSEHFAAQGVPAPPEGYNVAEHLLDIASEAQPALFNSSMSAESSEKVVDAGTAGLEKGGGSGGVVGQNVLEKVGTRASVLTSVSIFQGRSKYAATFLTQFEVLAGREWKMLRRLVVIWPFLYIKELPAYSVFSAATQLIYHAGGLYFHTGITIAGFQSRVGCLFFLGALIAFSSLSALYNLVENRPLFLRERSNMYYSPTAWLLSRVVFDVVPLRLIPTIIVSSITYWMAGLADDAAHFFKFLFILVLYSLAMTLYNFLLACFFQNGGVAILLSALSALYQMTFAGFFVHLGDIPPVLRWLQWLCPLKYSLEALSVNEVGSGLMIQDTLQGVPVDVSASVIMQLLFGFGVNNYYRDVLVLFAFVAGFGIAVIGVVWFKVRERR</sequence>
<proteinExistence type="predicted"/>
<feature type="transmembrane region" description="Helical" evidence="6">
    <location>
        <begin position="269"/>
        <end position="291"/>
    </location>
</feature>
<evidence type="ECO:0000313" key="8">
    <source>
        <dbReference type="EMBL" id="THG93821.1"/>
    </source>
</evidence>
<keyword evidence="3 6" id="KW-0812">Transmembrane</keyword>
<evidence type="ECO:0000256" key="3">
    <source>
        <dbReference type="ARBA" id="ARBA00022692"/>
    </source>
</evidence>
<name>A0A4S4K7J2_9AGAM</name>
<dbReference type="GO" id="GO:0016020">
    <property type="term" value="C:membrane"/>
    <property type="evidence" value="ECO:0007669"/>
    <property type="project" value="UniProtKB-SubCell"/>
</dbReference>
<keyword evidence="5 6" id="KW-0472">Membrane</keyword>
<dbReference type="OrthoDB" id="66620at2759"/>
<keyword evidence="4 6" id="KW-1133">Transmembrane helix</keyword>
<evidence type="ECO:0000256" key="1">
    <source>
        <dbReference type="ARBA" id="ARBA00004141"/>
    </source>
</evidence>
<dbReference type="GO" id="GO:0140359">
    <property type="term" value="F:ABC-type transporter activity"/>
    <property type="evidence" value="ECO:0007669"/>
    <property type="project" value="InterPro"/>
</dbReference>
<evidence type="ECO:0000259" key="7">
    <source>
        <dbReference type="Pfam" id="PF01061"/>
    </source>
</evidence>
<evidence type="ECO:0000256" key="5">
    <source>
        <dbReference type="ARBA" id="ARBA00023136"/>
    </source>
</evidence>
<dbReference type="PANTHER" id="PTHR48041:SF139">
    <property type="entry name" value="PROTEIN SCARLET"/>
    <property type="match status" value="1"/>
</dbReference>
<dbReference type="AlphaFoldDB" id="A0A4S4K7J2"/>
<feature type="transmembrane region" description="Helical" evidence="6">
    <location>
        <begin position="384"/>
        <end position="404"/>
    </location>
</feature>
<feature type="domain" description="ABC-2 type transporter transmembrane" evidence="7">
    <location>
        <begin position="168"/>
        <end position="345"/>
    </location>
</feature>
<protein>
    <recommendedName>
        <fullName evidence="7">ABC-2 type transporter transmembrane domain-containing protein</fullName>
    </recommendedName>
</protein>
<evidence type="ECO:0000256" key="4">
    <source>
        <dbReference type="ARBA" id="ARBA00022989"/>
    </source>
</evidence>
<dbReference type="Proteomes" id="UP000308199">
    <property type="component" value="Unassembled WGS sequence"/>
</dbReference>
<dbReference type="InterPro" id="IPR013525">
    <property type="entry name" value="ABC2_TM"/>
</dbReference>
<keyword evidence="9" id="KW-1185">Reference proteome</keyword>
<dbReference type="EMBL" id="SGPK01001205">
    <property type="protein sequence ID" value="THG93821.1"/>
    <property type="molecule type" value="Genomic_DNA"/>
</dbReference>
<comment type="caution">
    <text evidence="8">The sequence shown here is derived from an EMBL/GenBank/DDBJ whole genome shotgun (WGS) entry which is preliminary data.</text>
</comment>
<comment type="subcellular location">
    <subcellularLocation>
        <location evidence="1">Membrane</location>
        <topology evidence="1">Multi-pass membrane protein</topology>
    </subcellularLocation>
</comment>
<dbReference type="Pfam" id="PF01061">
    <property type="entry name" value="ABC2_membrane"/>
    <property type="match status" value="1"/>
</dbReference>
<evidence type="ECO:0000256" key="6">
    <source>
        <dbReference type="SAM" id="Phobius"/>
    </source>
</evidence>
<evidence type="ECO:0000256" key="2">
    <source>
        <dbReference type="ARBA" id="ARBA00022448"/>
    </source>
</evidence>
<accession>A0A4S4K7J2</accession>
<feature type="transmembrane region" description="Helical" evidence="6">
    <location>
        <begin position="230"/>
        <end position="257"/>
    </location>
</feature>
<dbReference type="PANTHER" id="PTHR48041">
    <property type="entry name" value="ABC TRANSPORTER G FAMILY MEMBER 28"/>
    <property type="match status" value="1"/>
</dbReference>
<reference evidence="8 9" key="1">
    <citation type="submission" date="2019-02" db="EMBL/GenBank/DDBJ databases">
        <title>Genome sequencing of the rare red list fungi Phellinidium pouzarii.</title>
        <authorList>
            <person name="Buettner E."/>
            <person name="Kellner H."/>
        </authorList>
    </citation>
    <scope>NUCLEOTIDE SEQUENCE [LARGE SCALE GENOMIC DNA]</scope>
    <source>
        <strain evidence="8 9">DSM 108285</strain>
    </source>
</reference>
<feature type="non-terminal residue" evidence="8">
    <location>
        <position position="1"/>
    </location>
</feature>